<evidence type="ECO:0000256" key="1">
    <source>
        <dbReference type="SAM" id="MobiDB-lite"/>
    </source>
</evidence>
<dbReference type="Proteomes" id="UP001243330">
    <property type="component" value="Unassembled WGS sequence"/>
</dbReference>
<keyword evidence="3" id="KW-1185">Reference proteome</keyword>
<reference evidence="2" key="1">
    <citation type="submission" date="2023-01" db="EMBL/GenBank/DDBJ databases">
        <title>Colletotrichum chrysophilum M932 genome sequence.</title>
        <authorList>
            <person name="Baroncelli R."/>
        </authorList>
    </citation>
    <scope>NUCLEOTIDE SEQUENCE</scope>
    <source>
        <strain evidence="2">M932</strain>
    </source>
</reference>
<evidence type="ECO:0000313" key="3">
    <source>
        <dbReference type="Proteomes" id="UP001243330"/>
    </source>
</evidence>
<name>A0AAD9EQC3_9PEZI</name>
<accession>A0AAD9EQC3</accession>
<feature type="region of interest" description="Disordered" evidence="1">
    <location>
        <begin position="1"/>
        <end position="21"/>
    </location>
</feature>
<protein>
    <recommendedName>
        <fullName evidence="4">Transposase</fullName>
    </recommendedName>
</protein>
<proteinExistence type="predicted"/>
<dbReference type="EMBL" id="JAQOWY010000002">
    <property type="protein sequence ID" value="KAK1857130.1"/>
    <property type="molecule type" value="Genomic_DNA"/>
</dbReference>
<organism evidence="2 3">
    <name type="scientific">Colletotrichum chrysophilum</name>
    <dbReference type="NCBI Taxonomy" id="1836956"/>
    <lineage>
        <taxon>Eukaryota</taxon>
        <taxon>Fungi</taxon>
        <taxon>Dikarya</taxon>
        <taxon>Ascomycota</taxon>
        <taxon>Pezizomycotina</taxon>
        <taxon>Sordariomycetes</taxon>
        <taxon>Hypocreomycetidae</taxon>
        <taxon>Glomerellales</taxon>
        <taxon>Glomerellaceae</taxon>
        <taxon>Colletotrichum</taxon>
        <taxon>Colletotrichum gloeosporioides species complex</taxon>
    </lineage>
</organism>
<evidence type="ECO:0008006" key="4">
    <source>
        <dbReference type="Google" id="ProtNLM"/>
    </source>
</evidence>
<evidence type="ECO:0000313" key="2">
    <source>
        <dbReference type="EMBL" id="KAK1857130.1"/>
    </source>
</evidence>
<comment type="caution">
    <text evidence="2">The sequence shown here is derived from an EMBL/GenBank/DDBJ whole genome shotgun (WGS) entry which is preliminary data.</text>
</comment>
<gene>
    <name evidence="2" type="ORF">CCHR01_00204</name>
</gene>
<dbReference type="AlphaFoldDB" id="A0AAD9EQC3"/>
<sequence length="116" mass="13437">MSFVPGSITHSKSPSRAQREEMKPKITEIWLHRAYTSQNLVEILRREYGFMATYVTRYWFQAELDRSDYTTQAQNVRDSSQTMGSDYVQETSSFTRIRAAIAAYEEAKRPANDARG</sequence>